<dbReference type="PANTHER" id="PTHR23160:SF19">
    <property type="entry name" value="MYOSIN HEAVY CHAIN-RELATED PROTEIN"/>
    <property type="match status" value="1"/>
</dbReference>
<evidence type="ECO:0000256" key="3">
    <source>
        <dbReference type="SAM" id="MobiDB-lite"/>
    </source>
</evidence>
<dbReference type="EMBL" id="MRVG01000002">
    <property type="protein sequence ID" value="PMB72274.1"/>
    <property type="molecule type" value="Genomic_DNA"/>
</dbReference>
<evidence type="ECO:0000313" key="5">
    <source>
        <dbReference type="Proteomes" id="UP000235728"/>
    </source>
</evidence>
<accession>A0A2N6NYC2</accession>
<feature type="compositionally biased region" description="Polar residues" evidence="3">
    <location>
        <begin position="79"/>
        <end position="93"/>
    </location>
</feature>
<dbReference type="AlphaFoldDB" id="A0A2N6NYC2"/>
<evidence type="ECO:0000256" key="1">
    <source>
        <dbReference type="ARBA" id="ARBA00023054"/>
    </source>
</evidence>
<feature type="coiled-coil region" evidence="2">
    <location>
        <begin position="477"/>
        <end position="568"/>
    </location>
</feature>
<feature type="region of interest" description="Disordered" evidence="3">
    <location>
        <begin position="74"/>
        <end position="96"/>
    </location>
</feature>
<protein>
    <submittedName>
        <fullName evidence="4">Uncharacterized protein</fullName>
    </submittedName>
</protein>
<dbReference type="Proteomes" id="UP000235728">
    <property type="component" value="Unassembled WGS sequence"/>
</dbReference>
<gene>
    <name evidence="4" type="ORF">BM221_002376</name>
</gene>
<evidence type="ECO:0000313" key="4">
    <source>
        <dbReference type="EMBL" id="PMB72274.1"/>
    </source>
</evidence>
<proteinExistence type="predicted"/>
<name>A0A2N6NYC2_BEABA</name>
<dbReference type="OMA" id="AESYWMT"/>
<keyword evidence="1 2" id="KW-0175">Coiled coil</keyword>
<comment type="caution">
    <text evidence="4">The sequence shown here is derived from an EMBL/GenBank/DDBJ whole genome shotgun (WGS) entry which is preliminary data.</text>
</comment>
<feature type="region of interest" description="Disordered" evidence="3">
    <location>
        <begin position="650"/>
        <end position="716"/>
    </location>
</feature>
<organism evidence="4 5">
    <name type="scientific">Beauveria bassiana</name>
    <name type="common">White muscardine disease fungus</name>
    <name type="synonym">Tritirachium shiotae</name>
    <dbReference type="NCBI Taxonomy" id="176275"/>
    <lineage>
        <taxon>Eukaryota</taxon>
        <taxon>Fungi</taxon>
        <taxon>Dikarya</taxon>
        <taxon>Ascomycota</taxon>
        <taxon>Pezizomycotina</taxon>
        <taxon>Sordariomycetes</taxon>
        <taxon>Hypocreomycetidae</taxon>
        <taxon>Hypocreales</taxon>
        <taxon>Cordycipitaceae</taxon>
        <taxon>Beauveria</taxon>
    </lineage>
</organism>
<feature type="coiled-coil region" evidence="2">
    <location>
        <begin position="137"/>
        <end position="186"/>
    </location>
</feature>
<evidence type="ECO:0000256" key="2">
    <source>
        <dbReference type="SAM" id="Coils"/>
    </source>
</evidence>
<sequence length="716" mass="80912">MSDANMEDLDLPIAIRRSRRSTPALSIKAEETTTTIAPETPGRRKRSVRFSDPSPSSGLTPMMRRTRVATFGRRCSGTPLRNSSPVAPGSTGQSRKDANTFLAPIRQTIDGRVERQARRSSFRAMLNKMEMKKKKLVQFSRAEIDKLRSQVKSKDAEIYELQNATIVIDTERIWDLEKQVQQLQEELDQRAPTELNESRTYDWTMAARDPYAQDEYFDMDIDGDHFGDVTQAQLEVSTPSRARSSFPTPPATSPMIPGTPSSLFCRQQHTLASHAAVQACFPDPERELLEEQVSSLHLEIAKLTTTLDSYKSFQMRLKDRLSAAVPEAMDTTASDANLESIENQILRMLEEMADRSTALEQLSAGITDIGFPGKDAEESLGSLVKGFREARLELEYLTPGEISLPLSHHGAEVLDLLLTQLRDLARRVKEGEDSIDEYHATEQSLRKQLDSRVTAMNQLKTEMNKGEQIIRAADIRIHELEVANTRLRGAIDTYERDIKELELLVERTDQAKTEAAKEHDTEKEKDVETIEAKDKMIAELQDKIQEAVKQAEQLLQDMSDEQDKHTRHVVKLNQSHGRGLALRDARVMELRVEIDRVNESLRESHNTIRALRVENGGLRSDMRAQQTKAKAAMDAMKEELQRVLQMSQEFLHTPKRKRPVSDEGEGSGGAPVVRAGKLLSGELARRASSTKRRRRPDSGVGLLEEEEEEQEECEMF</sequence>
<feature type="region of interest" description="Disordered" evidence="3">
    <location>
        <begin position="28"/>
        <end position="61"/>
    </location>
</feature>
<dbReference type="PANTHER" id="PTHR23160">
    <property type="entry name" value="SYNAPTONEMAL COMPLEX PROTEIN-RELATED"/>
    <property type="match status" value="1"/>
</dbReference>
<feature type="compositionally biased region" description="Acidic residues" evidence="3">
    <location>
        <begin position="703"/>
        <end position="716"/>
    </location>
</feature>
<reference evidence="4 5" key="1">
    <citation type="journal article" date="2016" name="Appl. Microbiol. Biotechnol.">
        <title>Characterization of T-DNA insertion mutants with decreased virulence in the entomopathogenic fungus Beauveria bassiana JEF-007.</title>
        <authorList>
            <person name="Kim S."/>
            <person name="Lee S.J."/>
            <person name="Nai Y.S."/>
            <person name="Yu J.S."/>
            <person name="Lee M.R."/>
            <person name="Yang Y.T."/>
            <person name="Kim J.S."/>
        </authorList>
    </citation>
    <scope>NUCLEOTIDE SEQUENCE [LARGE SCALE GENOMIC DNA]</scope>
    <source>
        <strain evidence="4 5">JEF-007</strain>
    </source>
</reference>